<keyword evidence="2" id="KW-1185">Reference proteome</keyword>
<feature type="non-terminal residue" evidence="1">
    <location>
        <position position="1"/>
    </location>
</feature>
<accession>A0A5C3QH11</accession>
<evidence type="ECO:0000313" key="1">
    <source>
        <dbReference type="EMBL" id="TFL01365.1"/>
    </source>
</evidence>
<gene>
    <name evidence="1" type="ORF">BDV98DRAFT_507545</name>
</gene>
<sequence>PEPIDQIDNSKGGVMLHELPHATSGTTDHICGCRAVQGISAAQKRDNADNYQCMALNVYRLFNC</sequence>
<dbReference type="EMBL" id="ML178825">
    <property type="protein sequence ID" value="TFL01365.1"/>
    <property type="molecule type" value="Genomic_DNA"/>
</dbReference>
<dbReference type="SUPFAM" id="SSF55486">
    <property type="entry name" value="Metalloproteases ('zincins'), catalytic domain"/>
    <property type="match status" value="1"/>
</dbReference>
<name>A0A5C3QH11_9AGAR</name>
<dbReference type="Gene3D" id="3.40.390.10">
    <property type="entry name" value="Collagenase (Catalytic Domain)"/>
    <property type="match status" value="1"/>
</dbReference>
<dbReference type="InterPro" id="IPR024079">
    <property type="entry name" value="MetalloPept_cat_dom_sf"/>
</dbReference>
<protein>
    <submittedName>
        <fullName evidence="1">Uncharacterized protein</fullName>
    </submittedName>
</protein>
<reference evidence="1 2" key="1">
    <citation type="journal article" date="2019" name="Nat. Ecol. Evol.">
        <title>Megaphylogeny resolves global patterns of mushroom evolution.</title>
        <authorList>
            <person name="Varga T."/>
            <person name="Krizsan K."/>
            <person name="Foldi C."/>
            <person name="Dima B."/>
            <person name="Sanchez-Garcia M."/>
            <person name="Sanchez-Ramirez S."/>
            <person name="Szollosi G.J."/>
            <person name="Szarkandi J.G."/>
            <person name="Papp V."/>
            <person name="Albert L."/>
            <person name="Andreopoulos W."/>
            <person name="Angelini C."/>
            <person name="Antonin V."/>
            <person name="Barry K.W."/>
            <person name="Bougher N.L."/>
            <person name="Buchanan P."/>
            <person name="Buyck B."/>
            <person name="Bense V."/>
            <person name="Catcheside P."/>
            <person name="Chovatia M."/>
            <person name="Cooper J."/>
            <person name="Damon W."/>
            <person name="Desjardin D."/>
            <person name="Finy P."/>
            <person name="Geml J."/>
            <person name="Haridas S."/>
            <person name="Hughes K."/>
            <person name="Justo A."/>
            <person name="Karasinski D."/>
            <person name="Kautmanova I."/>
            <person name="Kiss B."/>
            <person name="Kocsube S."/>
            <person name="Kotiranta H."/>
            <person name="LaButti K.M."/>
            <person name="Lechner B.E."/>
            <person name="Liimatainen K."/>
            <person name="Lipzen A."/>
            <person name="Lukacs Z."/>
            <person name="Mihaltcheva S."/>
            <person name="Morgado L.N."/>
            <person name="Niskanen T."/>
            <person name="Noordeloos M.E."/>
            <person name="Ohm R.A."/>
            <person name="Ortiz-Santana B."/>
            <person name="Ovrebo C."/>
            <person name="Racz N."/>
            <person name="Riley R."/>
            <person name="Savchenko A."/>
            <person name="Shiryaev A."/>
            <person name="Soop K."/>
            <person name="Spirin V."/>
            <person name="Szebenyi C."/>
            <person name="Tomsovsky M."/>
            <person name="Tulloss R.E."/>
            <person name="Uehling J."/>
            <person name="Grigoriev I.V."/>
            <person name="Vagvolgyi C."/>
            <person name="Papp T."/>
            <person name="Martin F.M."/>
            <person name="Miettinen O."/>
            <person name="Hibbett D.S."/>
            <person name="Nagy L.G."/>
        </authorList>
    </citation>
    <scope>NUCLEOTIDE SEQUENCE [LARGE SCALE GENOMIC DNA]</scope>
    <source>
        <strain evidence="1 2">CBS 309.79</strain>
    </source>
</reference>
<dbReference type="OrthoDB" id="412874at2759"/>
<evidence type="ECO:0000313" key="2">
    <source>
        <dbReference type="Proteomes" id="UP000305067"/>
    </source>
</evidence>
<organism evidence="1 2">
    <name type="scientific">Pterulicium gracile</name>
    <dbReference type="NCBI Taxonomy" id="1884261"/>
    <lineage>
        <taxon>Eukaryota</taxon>
        <taxon>Fungi</taxon>
        <taxon>Dikarya</taxon>
        <taxon>Basidiomycota</taxon>
        <taxon>Agaricomycotina</taxon>
        <taxon>Agaricomycetes</taxon>
        <taxon>Agaricomycetidae</taxon>
        <taxon>Agaricales</taxon>
        <taxon>Pleurotineae</taxon>
        <taxon>Pterulaceae</taxon>
        <taxon>Pterulicium</taxon>
    </lineage>
</organism>
<dbReference type="Proteomes" id="UP000305067">
    <property type="component" value="Unassembled WGS sequence"/>
</dbReference>
<dbReference type="AlphaFoldDB" id="A0A5C3QH11"/>
<dbReference type="GO" id="GO:0008237">
    <property type="term" value="F:metallopeptidase activity"/>
    <property type="evidence" value="ECO:0007669"/>
    <property type="project" value="InterPro"/>
</dbReference>
<proteinExistence type="predicted"/>